<accession>A0A1M5A0W9</accession>
<protein>
    <recommendedName>
        <fullName evidence="3">Lipoprotein</fullName>
    </recommendedName>
</protein>
<keyword evidence="2" id="KW-1185">Reference proteome</keyword>
<sequence length="244" mass="28604">MLIKINRYYLVLIIVLLTFSCTKKQKQFISDSINVSQRLGFSEKKLFVKSQLKESFTWENNFCYSQLDLFEDSTFFKRAGCEARLYFSIGKWKIKKDSLILSYTPVEKLNMVLKYSLKGNKSQFFVLKTLNQNNEPIENLEVVGFKKDIPVKAALKYGILLTDKEGEIKFKKADFDSVSIYGFKDITNRILTFKNTALPDSLNLTLFFNSRNFCQRPTYEYYKDRSVLLIKNGQLISVRQKKIR</sequence>
<dbReference type="STRING" id="1297750.SAMN05444405_106115"/>
<organism evidence="1 2">
    <name type="scientific">Bacteroides luti</name>
    <dbReference type="NCBI Taxonomy" id="1297750"/>
    <lineage>
        <taxon>Bacteria</taxon>
        <taxon>Pseudomonadati</taxon>
        <taxon>Bacteroidota</taxon>
        <taxon>Bacteroidia</taxon>
        <taxon>Bacteroidales</taxon>
        <taxon>Bacteroidaceae</taxon>
        <taxon>Bacteroides</taxon>
    </lineage>
</organism>
<dbReference type="AlphaFoldDB" id="A0A1M5A0W9"/>
<dbReference type="Proteomes" id="UP000184509">
    <property type="component" value="Unassembled WGS sequence"/>
</dbReference>
<name>A0A1M5A0W9_9BACE</name>
<evidence type="ECO:0000313" key="1">
    <source>
        <dbReference type="EMBL" id="SHF23970.1"/>
    </source>
</evidence>
<proteinExistence type="predicted"/>
<dbReference type="EMBL" id="FQTV01000006">
    <property type="protein sequence ID" value="SHF23970.1"/>
    <property type="molecule type" value="Genomic_DNA"/>
</dbReference>
<evidence type="ECO:0000313" key="2">
    <source>
        <dbReference type="Proteomes" id="UP000184509"/>
    </source>
</evidence>
<dbReference type="RefSeq" id="WP_073400736.1">
    <property type="nucleotide sequence ID" value="NZ_FQTV01000006.1"/>
</dbReference>
<reference evidence="1 2" key="1">
    <citation type="submission" date="2016-11" db="EMBL/GenBank/DDBJ databases">
        <authorList>
            <person name="Jaros S."/>
            <person name="Januszkiewicz K."/>
            <person name="Wedrychowicz H."/>
        </authorList>
    </citation>
    <scope>NUCLEOTIDE SEQUENCE [LARGE SCALE GENOMIC DNA]</scope>
    <source>
        <strain evidence="1 2">DSM 26991</strain>
    </source>
</reference>
<dbReference type="PROSITE" id="PS51257">
    <property type="entry name" value="PROKAR_LIPOPROTEIN"/>
    <property type="match status" value="1"/>
</dbReference>
<dbReference type="OrthoDB" id="1256117at2"/>
<gene>
    <name evidence="1" type="ORF">SAMN05444405_106115</name>
</gene>
<evidence type="ECO:0008006" key="3">
    <source>
        <dbReference type="Google" id="ProtNLM"/>
    </source>
</evidence>